<feature type="domain" description="PARP catalytic" evidence="2">
    <location>
        <begin position="283"/>
        <end position="418"/>
    </location>
</feature>
<keyword evidence="1" id="KW-0175">Coiled coil</keyword>
<protein>
    <recommendedName>
        <fullName evidence="2">PARP catalytic domain-containing protein</fullName>
    </recommendedName>
</protein>
<dbReference type="GO" id="GO:0003950">
    <property type="term" value="F:NAD+ poly-ADP-ribosyltransferase activity"/>
    <property type="evidence" value="ECO:0007669"/>
    <property type="project" value="InterPro"/>
</dbReference>
<dbReference type="SUPFAM" id="SSF56399">
    <property type="entry name" value="ADP-ribosylation"/>
    <property type="match status" value="1"/>
</dbReference>
<evidence type="ECO:0000259" key="2">
    <source>
        <dbReference type="Pfam" id="PF00644"/>
    </source>
</evidence>
<dbReference type="EMBL" id="DS985247">
    <property type="protein sequence ID" value="EDV23006.1"/>
    <property type="molecule type" value="Genomic_DNA"/>
</dbReference>
<dbReference type="AlphaFoldDB" id="B3S1N5"/>
<dbReference type="Pfam" id="PF00644">
    <property type="entry name" value="PARP"/>
    <property type="match status" value="1"/>
</dbReference>
<dbReference type="eggNOG" id="ENOG502QRSC">
    <property type="taxonomic scope" value="Eukaryota"/>
</dbReference>
<organism evidence="3 4">
    <name type="scientific">Trichoplax adhaerens</name>
    <name type="common">Trichoplax reptans</name>
    <dbReference type="NCBI Taxonomy" id="10228"/>
    <lineage>
        <taxon>Eukaryota</taxon>
        <taxon>Metazoa</taxon>
        <taxon>Placozoa</taxon>
        <taxon>Uniplacotomia</taxon>
        <taxon>Trichoplacea</taxon>
        <taxon>Trichoplacidae</taxon>
        <taxon>Trichoplax</taxon>
    </lineage>
</organism>
<dbReference type="STRING" id="10228.B3S1N5"/>
<dbReference type="Gene3D" id="3.40.630.30">
    <property type="match status" value="1"/>
</dbReference>
<feature type="coiled-coil region" evidence="1">
    <location>
        <begin position="198"/>
        <end position="232"/>
    </location>
</feature>
<dbReference type="GeneID" id="6755129"/>
<dbReference type="KEGG" id="tad:TRIADDRAFT_64057"/>
<evidence type="ECO:0000313" key="4">
    <source>
        <dbReference type="Proteomes" id="UP000009022"/>
    </source>
</evidence>
<dbReference type="RefSeq" id="XP_002113916.1">
    <property type="nucleotide sequence ID" value="XM_002113880.1"/>
</dbReference>
<evidence type="ECO:0000256" key="1">
    <source>
        <dbReference type="SAM" id="Coils"/>
    </source>
</evidence>
<evidence type="ECO:0000313" key="3">
    <source>
        <dbReference type="EMBL" id="EDV23006.1"/>
    </source>
</evidence>
<dbReference type="Proteomes" id="UP000009022">
    <property type="component" value="Unassembled WGS sequence"/>
</dbReference>
<accession>B3S1N5</accession>
<dbReference type="InParanoid" id="B3S1N5"/>
<keyword evidence="4" id="KW-1185">Reference proteome</keyword>
<dbReference type="OrthoDB" id="10249393at2759"/>
<sequence>MISDIFWAYSSESDNSEEENYSAGIDEFIEAARERRRMIADSTGGELSTKLIGPECLLVGCATFERAYRRGNERVGQISLLAVRNRYRRCHIGKYLLEIIMNVNIMGEYDAIAAYVDDGAKDFFLNNGFSDDVLLNSRYKKYINHWINSTLMCYLPMVSAVNINNAGSLDEIVEECEKWRQKSLEAYQMQAGCMFKMVKEQTELIKDLEDRLSRKQQQLEYIEKEFTRYRQKVAVDSRELSRMTEDVERLHLSDNRSQNFVGKFGCRDEILKELRYPVEEFVKCMEQCMQSGSSVEVQEIYQVSENAKSKIQNNFDSCVNSFGDNASVLTLYYCGGKSGLKGILENGFTTEEFVRDIFGQGLYFSKYATQAIYFSKPDEVLIARVALGRVESVVRSDENCCTPPEGFDSILTKGRHSITYQRDPLYKHEYILFRPEQAMPICAVKYVIKTRSGP</sequence>
<dbReference type="HOGENOM" id="CLU_603177_0_0_1"/>
<dbReference type="Gene3D" id="3.90.228.10">
    <property type="match status" value="1"/>
</dbReference>
<gene>
    <name evidence="3" type="ORF">TRIADDRAFT_64057</name>
</gene>
<dbReference type="CTD" id="6755129"/>
<dbReference type="CDD" id="cd04301">
    <property type="entry name" value="NAT_SF"/>
    <property type="match status" value="1"/>
</dbReference>
<dbReference type="InterPro" id="IPR016181">
    <property type="entry name" value="Acyl_CoA_acyltransferase"/>
</dbReference>
<reference evidence="3 4" key="1">
    <citation type="journal article" date="2008" name="Nature">
        <title>The Trichoplax genome and the nature of placozoans.</title>
        <authorList>
            <person name="Srivastava M."/>
            <person name="Begovic E."/>
            <person name="Chapman J."/>
            <person name="Putnam N.H."/>
            <person name="Hellsten U."/>
            <person name="Kawashima T."/>
            <person name="Kuo A."/>
            <person name="Mitros T."/>
            <person name="Salamov A."/>
            <person name="Carpenter M.L."/>
            <person name="Signorovitch A.Y."/>
            <person name="Moreno M.A."/>
            <person name="Kamm K."/>
            <person name="Grimwood J."/>
            <person name="Schmutz J."/>
            <person name="Shapiro H."/>
            <person name="Grigoriev I.V."/>
            <person name="Buss L.W."/>
            <person name="Schierwater B."/>
            <person name="Dellaporta S.L."/>
            <person name="Rokhsar D.S."/>
        </authorList>
    </citation>
    <scope>NUCLEOTIDE SEQUENCE [LARGE SCALE GENOMIC DNA]</scope>
    <source>
        <strain evidence="3 4">Grell-BS-1999</strain>
    </source>
</reference>
<dbReference type="PhylomeDB" id="B3S1N5"/>
<dbReference type="SUPFAM" id="SSF55729">
    <property type="entry name" value="Acyl-CoA N-acyltransferases (Nat)"/>
    <property type="match status" value="1"/>
</dbReference>
<name>B3S1N5_TRIAD</name>
<dbReference type="InterPro" id="IPR012317">
    <property type="entry name" value="Poly(ADP-ribose)pol_cat_dom"/>
</dbReference>
<proteinExistence type="predicted"/>